<keyword evidence="2" id="KW-1133">Transmembrane helix</keyword>
<sequence>MSMESNNDDNDDKDYSNEVDDVLAQISAERSPLNDNRSYANDGGPVISSSNSSLSPKQMSSYPTISAVFSGSFDLDDDDDDEYVEAEMKRYHLDFSSSEMGGDSLTTHGNNIPTSTGGSTNWFSLSTKYVWFSFQSVRQQARQRRAQLLLQQTERNWRQSLKIFIATNCDATDSGILIVLVLTIVWIVTFISIVKNPIIRRRGLFAGILLFVIRVGTRPLYECFLQQRQKRQGRQQRLQEIPQNSPGFLQRRGSVVTIEDDGHQQQQHNNHSKGNFELHTIRDNKSNQGTNDTNGSINMLKNMVSSTSDENIRLGIQTSISDPTVAAI</sequence>
<feature type="transmembrane region" description="Helical" evidence="2">
    <location>
        <begin position="175"/>
        <end position="194"/>
    </location>
</feature>
<feature type="region of interest" description="Disordered" evidence="1">
    <location>
        <begin position="1"/>
        <end position="58"/>
    </location>
</feature>
<keyword evidence="4" id="KW-1185">Reference proteome</keyword>
<proteinExistence type="predicted"/>
<dbReference type="AlphaFoldDB" id="A0A1E7FDV5"/>
<evidence type="ECO:0000313" key="3">
    <source>
        <dbReference type="EMBL" id="OEU16362.1"/>
    </source>
</evidence>
<evidence type="ECO:0000256" key="1">
    <source>
        <dbReference type="SAM" id="MobiDB-lite"/>
    </source>
</evidence>
<dbReference type="KEGG" id="fcy:FRACYDRAFT_238953"/>
<gene>
    <name evidence="3" type="ORF">FRACYDRAFT_238953</name>
</gene>
<accession>A0A1E7FDV5</accession>
<keyword evidence="2" id="KW-0472">Membrane</keyword>
<dbReference type="EMBL" id="KV784358">
    <property type="protein sequence ID" value="OEU16362.1"/>
    <property type="molecule type" value="Genomic_DNA"/>
</dbReference>
<evidence type="ECO:0000313" key="4">
    <source>
        <dbReference type="Proteomes" id="UP000095751"/>
    </source>
</evidence>
<name>A0A1E7FDV5_9STRA</name>
<feature type="compositionally biased region" description="Acidic residues" evidence="1">
    <location>
        <begin position="1"/>
        <end position="21"/>
    </location>
</feature>
<protein>
    <submittedName>
        <fullName evidence="3">Uncharacterized protein</fullName>
    </submittedName>
</protein>
<reference evidence="3 4" key="1">
    <citation type="submission" date="2016-09" db="EMBL/GenBank/DDBJ databases">
        <title>Extensive genetic diversity and differential bi-allelic expression allows diatom success in the polar Southern Ocean.</title>
        <authorList>
            <consortium name="DOE Joint Genome Institute"/>
            <person name="Mock T."/>
            <person name="Otillar R.P."/>
            <person name="Strauss J."/>
            <person name="Dupont C."/>
            <person name="Frickenhaus S."/>
            <person name="Maumus F."/>
            <person name="Mcmullan M."/>
            <person name="Sanges R."/>
            <person name="Schmutz J."/>
            <person name="Toseland A."/>
            <person name="Valas R."/>
            <person name="Veluchamy A."/>
            <person name="Ward B.J."/>
            <person name="Allen A."/>
            <person name="Barry K."/>
            <person name="Falciatore A."/>
            <person name="Ferrante M."/>
            <person name="Fortunato A.E."/>
            <person name="Gloeckner G."/>
            <person name="Gruber A."/>
            <person name="Hipkin R."/>
            <person name="Janech M."/>
            <person name="Kroth P."/>
            <person name="Leese F."/>
            <person name="Lindquist E."/>
            <person name="Lyon B.R."/>
            <person name="Martin J."/>
            <person name="Mayer C."/>
            <person name="Parker M."/>
            <person name="Quesneville H."/>
            <person name="Raymond J."/>
            <person name="Uhlig C."/>
            <person name="Valentin K.U."/>
            <person name="Worden A.Z."/>
            <person name="Armbrust E.V."/>
            <person name="Bowler C."/>
            <person name="Green B."/>
            <person name="Moulton V."/>
            <person name="Van Oosterhout C."/>
            <person name="Grigoriev I."/>
        </authorList>
    </citation>
    <scope>NUCLEOTIDE SEQUENCE [LARGE SCALE GENOMIC DNA]</scope>
    <source>
        <strain evidence="3 4">CCMP1102</strain>
    </source>
</reference>
<keyword evidence="2" id="KW-0812">Transmembrane</keyword>
<dbReference type="Proteomes" id="UP000095751">
    <property type="component" value="Unassembled WGS sequence"/>
</dbReference>
<dbReference type="OrthoDB" id="10649660at2759"/>
<feature type="compositionally biased region" description="Low complexity" evidence="1">
    <location>
        <begin position="48"/>
        <end position="58"/>
    </location>
</feature>
<feature type="transmembrane region" description="Helical" evidence="2">
    <location>
        <begin position="203"/>
        <end position="221"/>
    </location>
</feature>
<organism evidence="3 4">
    <name type="scientific">Fragilariopsis cylindrus CCMP1102</name>
    <dbReference type="NCBI Taxonomy" id="635003"/>
    <lineage>
        <taxon>Eukaryota</taxon>
        <taxon>Sar</taxon>
        <taxon>Stramenopiles</taxon>
        <taxon>Ochrophyta</taxon>
        <taxon>Bacillariophyta</taxon>
        <taxon>Bacillariophyceae</taxon>
        <taxon>Bacillariophycidae</taxon>
        <taxon>Bacillariales</taxon>
        <taxon>Bacillariaceae</taxon>
        <taxon>Fragilariopsis</taxon>
    </lineage>
</organism>
<dbReference type="InParanoid" id="A0A1E7FDV5"/>
<evidence type="ECO:0000256" key="2">
    <source>
        <dbReference type="SAM" id="Phobius"/>
    </source>
</evidence>